<keyword evidence="2" id="KW-1185">Reference proteome</keyword>
<dbReference type="AlphaFoldDB" id="A0A397T4F8"/>
<protein>
    <submittedName>
        <fullName evidence="1">Uncharacterized protein</fullName>
    </submittedName>
</protein>
<organism evidence="1 2">
    <name type="scientific">Glomus cerebriforme</name>
    <dbReference type="NCBI Taxonomy" id="658196"/>
    <lineage>
        <taxon>Eukaryota</taxon>
        <taxon>Fungi</taxon>
        <taxon>Fungi incertae sedis</taxon>
        <taxon>Mucoromycota</taxon>
        <taxon>Glomeromycotina</taxon>
        <taxon>Glomeromycetes</taxon>
        <taxon>Glomerales</taxon>
        <taxon>Glomeraceae</taxon>
        <taxon>Glomus</taxon>
    </lineage>
</organism>
<gene>
    <name evidence="1" type="ORF">C1645_768536</name>
</gene>
<accession>A0A397T4F8</accession>
<reference evidence="1 2" key="1">
    <citation type="submission" date="2018-06" db="EMBL/GenBank/DDBJ databases">
        <title>Comparative genomics reveals the genomic features of Rhizophagus irregularis, R. cerebriforme, R. diaphanum and Gigaspora rosea, and their symbiotic lifestyle signature.</title>
        <authorList>
            <person name="Morin E."/>
            <person name="San Clemente H."/>
            <person name="Chen E.C.H."/>
            <person name="De La Providencia I."/>
            <person name="Hainaut M."/>
            <person name="Kuo A."/>
            <person name="Kohler A."/>
            <person name="Murat C."/>
            <person name="Tang N."/>
            <person name="Roy S."/>
            <person name="Loubradou J."/>
            <person name="Henrissat B."/>
            <person name="Grigoriev I.V."/>
            <person name="Corradi N."/>
            <person name="Roux C."/>
            <person name="Martin F.M."/>
        </authorList>
    </citation>
    <scope>NUCLEOTIDE SEQUENCE [LARGE SCALE GENOMIC DNA]</scope>
    <source>
        <strain evidence="1 2">DAOM 227022</strain>
    </source>
</reference>
<dbReference type="OrthoDB" id="2395011at2759"/>
<comment type="caution">
    <text evidence="1">The sequence shown here is derived from an EMBL/GenBank/DDBJ whole genome shotgun (WGS) entry which is preliminary data.</text>
</comment>
<evidence type="ECO:0000313" key="1">
    <source>
        <dbReference type="EMBL" id="RIA91037.1"/>
    </source>
</evidence>
<proteinExistence type="predicted"/>
<evidence type="ECO:0000313" key="2">
    <source>
        <dbReference type="Proteomes" id="UP000265703"/>
    </source>
</evidence>
<sequence>MLTCNSFIGVKGEISINPSETNAVSESALEKMVAKNLSLEDSSYLKDEKQNTAPETKSEAIIDTEFTSKPVENNEFVEGDLEEFAERLGINEYTKNKDQWKKFYDFAGSEFVWLPAMRAGERREVYDYVVGSHWEPIGVELAKNTLEYRRLLESKTLDASQGSHILLRGGKLIKYGNEITSEEDEELGEKYPGCFYVPVVEYTAIIRKVSAFNDDKRKEWQKTIHIS</sequence>
<dbReference type="Proteomes" id="UP000265703">
    <property type="component" value="Unassembled WGS sequence"/>
</dbReference>
<name>A0A397T4F8_9GLOM</name>
<dbReference type="EMBL" id="QKYT01000164">
    <property type="protein sequence ID" value="RIA91037.1"/>
    <property type="molecule type" value="Genomic_DNA"/>
</dbReference>